<sequence length="111" mass="13040">MVRALLGINAMQLELTGELMNKHPAFPVILIKPYSSSDKKLFTLRNKPPLIITPLEEGEEKTIVKVLTERRTRGQKDREYLVRYRKPTQEDECLIEKYITNSDKLLRSFRH</sequence>
<proteinExistence type="predicted"/>
<organism evidence="1 2">
    <name type="scientific">Austropuccinia psidii MF-1</name>
    <dbReference type="NCBI Taxonomy" id="1389203"/>
    <lineage>
        <taxon>Eukaryota</taxon>
        <taxon>Fungi</taxon>
        <taxon>Dikarya</taxon>
        <taxon>Basidiomycota</taxon>
        <taxon>Pucciniomycotina</taxon>
        <taxon>Pucciniomycetes</taxon>
        <taxon>Pucciniales</taxon>
        <taxon>Sphaerophragmiaceae</taxon>
        <taxon>Austropuccinia</taxon>
    </lineage>
</organism>
<dbReference type="Proteomes" id="UP000765509">
    <property type="component" value="Unassembled WGS sequence"/>
</dbReference>
<dbReference type="AlphaFoldDB" id="A0A9Q3CYG7"/>
<name>A0A9Q3CYG7_9BASI</name>
<reference evidence="1" key="1">
    <citation type="submission" date="2021-03" db="EMBL/GenBank/DDBJ databases">
        <title>Draft genome sequence of rust myrtle Austropuccinia psidii MF-1, a brazilian biotype.</title>
        <authorList>
            <person name="Quecine M.C."/>
            <person name="Pachon D.M.R."/>
            <person name="Bonatelli M.L."/>
            <person name="Correr F.H."/>
            <person name="Franceschini L.M."/>
            <person name="Leite T.F."/>
            <person name="Margarido G.R.A."/>
            <person name="Almeida C.A."/>
            <person name="Ferrarezi J.A."/>
            <person name="Labate C.A."/>
        </authorList>
    </citation>
    <scope>NUCLEOTIDE SEQUENCE</scope>
    <source>
        <strain evidence="1">MF-1</strain>
    </source>
</reference>
<protein>
    <submittedName>
        <fullName evidence="1">Uncharacterized protein</fullName>
    </submittedName>
</protein>
<evidence type="ECO:0000313" key="2">
    <source>
        <dbReference type="Proteomes" id="UP000765509"/>
    </source>
</evidence>
<comment type="caution">
    <text evidence="1">The sequence shown here is derived from an EMBL/GenBank/DDBJ whole genome shotgun (WGS) entry which is preliminary data.</text>
</comment>
<keyword evidence="2" id="KW-1185">Reference proteome</keyword>
<evidence type="ECO:0000313" key="1">
    <source>
        <dbReference type="EMBL" id="MBW0491143.1"/>
    </source>
</evidence>
<dbReference type="EMBL" id="AVOT02010931">
    <property type="protein sequence ID" value="MBW0491143.1"/>
    <property type="molecule type" value="Genomic_DNA"/>
</dbReference>
<accession>A0A9Q3CYG7</accession>
<gene>
    <name evidence="1" type="ORF">O181_030858</name>
</gene>
<dbReference type="OrthoDB" id="3158924at2759"/>